<evidence type="ECO:0000313" key="2">
    <source>
        <dbReference type="WBParaSite" id="PDA_v2.g29993.t1"/>
    </source>
</evidence>
<evidence type="ECO:0000313" key="1">
    <source>
        <dbReference type="Proteomes" id="UP000887578"/>
    </source>
</evidence>
<reference evidence="2" key="1">
    <citation type="submission" date="2022-11" db="UniProtKB">
        <authorList>
            <consortium name="WormBaseParasite"/>
        </authorList>
    </citation>
    <scope>IDENTIFICATION</scope>
</reference>
<protein>
    <submittedName>
        <fullName evidence="2">Uncharacterized protein</fullName>
    </submittedName>
</protein>
<organism evidence="1 2">
    <name type="scientific">Panagrolaimus davidi</name>
    <dbReference type="NCBI Taxonomy" id="227884"/>
    <lineage>
        <taxon>Eukaryota</taxon>
        <taxon>Metazoa</taxon>
        <taxon>Ecdysozoa</taxon>
        <taxon>Nematoda</taxon>
        <taxon>Chromadorea</taxon>
        <taxon>Rhabditida</taxon>
        <taxon>Tylenchina</taxon>
        <taxon>Panagrolaimomorpha</taxon>
        <taxon>Panagrolaimoidea</taxon>
        <taxon>Panagrolaimidae</taxon>
        <taxon>Panagrolaimus</taxon>
    </lineage>
</organism>
<name>A0A914QK10_9BILA</name>
<proteinExistence type="predicted"/>
<keyword evidence="1" id="KW-1185">Reference proteome</keyword>
<dbReference type="AlphaFoldDB" id="A0A914QK10"/>
<dbReference type="WBParaSite" id="PDA_v2.g29993.t1">
    <property type="protein sequence ID" value="PDA_v2.g29993.t1"/>
    <property type="gene ID" value="PDA_v2.g29993"/>
</dbReference>
<sequence>MPAQASSTSSSKSNLHKRIVWPKKPSIKQAFSLPDSFIHYIAKNPLTPNIYNKLIRTCKYFFETNPIIVIDRMHDGTKICANDPKTCEKNDEKCCRDIDMKQMKCKLWITNFLTLCGINMSAFVPLFHQKVICCENTHLSILRTSLVFDDLKILASKFKSVCIYEVLITYHNGTMVMLDKIIGAIPSLEKFEYWFKDENVVATSLTLKKIIKLKNLGSLQRFELNNIPEIFDTKDLLLFFKAYKNTEIDLDFFGNLSQEYKGQLDSLIDILIKLKVPNHIIEYDGQDQEKLEVLENL</sequence>
<accession>A0A914QK10</accession>
<dbReference type="Proteomes" id="UP000887578">
    <property type="component" value="Unplaced"/>
</dbReference>